<gene>
    <name evidence="1" type="ORF">MC7420_7739</name>
</gene>
<keyword evidence="2" id="KW-1185">Reference proteome</keyword>
<name>B4VJ81_9CYAN</name>
<dbReference type="EMBL" id="DS989842">
    <property type="protein sequence ID" value="EDX78001.1"/>
    <property type="molecule type" value="Genomic_DNA"/>
</dbReference>
<dbReference type="HOGENOM" id="CLU_3307876_0_0_3"/>
<proteinExistence type="predicted"/>
<organism evidence="1 2">
    <name type="scientific">Coleofasciculus chthonoplastes PCC 7420</name>
    <dbReference type="NCBI Taxonomy" id="118168"/>
    <lineage>
        <taxon>Bacteria</taxon>
        <taxon>Bacillati</taxon>
        <taxon>Cyanobacteriota</taxon>
        <taxon>Cyanophyceae</taxon>
        <taxon>Coleofasciculales</taxon>
        <taxon>Coleofasciculaceae</taxon>
        <taxon>Coleofasciculus</taxon>
    </lineage>
</organism>
<dbReference type="AlphaFoldDB" id="B4VJ81"/>
<reference evidence="1 2" key="1">
    <citation type="submission" date="2008-07" db="EMBL/GenBank/DDBJ databases">
        <authorList>
            <person name="Tandeau de Marsac N."/>
            <person name="Ferriera S."/>
            <person name="Johnson J."/>
            <person name="Kravitz S."/>
            <person name="Beeson K."/>
            <person name="Sutton G."/>
            <person name="Rogers Y.-H."/>
            <person name="Friedman R."/>
            <person name="Frazier M."/>
            <person name="Venter J.C."/>
        </authorList>
    </citation>
    <scope>NUCLEOTIDE SEQUENCE [LARGE SCALE GENOMIC DNA]</scope>
    <source>
        <strain evidence="1 2">PCC 7420</strain>
    </source>
</reference>
<evidence type="ECO:0000313" key="1">
    <source>
        <dbReference type="EMBL" id="EDX78001.1"/>
    </source>
</evidence>
<sequence>MICHWSLVILALARSKLRHLSFVGSSSFPSSPSSPSFQT</sequence>
<evidence type="ECO:0000313" key="2">
    <source>
        <dbReference type="Proteomes" id="UP000003835"/>
    </source>
</evidence>
<protein>
    <submittedName>
        <fullName evidence="1">Uncharacterized protein</fullName>
    </submittedName>
</protein>
<accession>B4VJ81</accession>
<dbReference type="Proteomes" id="UP000003835">
    <property type="component" value="Unassembled WGS sequence"/>
</dbReference>